<dbReference type="EMBL" id="JANVFT010000069">
    <property type="protein sequence ID" value="KAJ4476836.1"/>
    <property type="molecule type" value="Genomic_DNA"/>
</dbReference>
<keyword evidence="2" id="KW-1185">Reference proteome</keyword>
<comment type="caution">
    <text evidence="1">The sequence shown here is derived from an EMBL/GenBank/DDBJ whole genome shotgun (WGS) entry which is preliminary data.</text>
</comment>
<sequence length="167" mass="18481">MVNILPNPGISPHIPDNFDFQAHLVIPPFLDTTGHSLRIRNAHNCIAKTHNEDSMSATANCWKNRAVFPDIGPPLMALYPYSNEELSLLASNPAICERVGPLPTFILMQIERFKLQKDSSRIGTATKETTKLLPVAGSLIHSNPVERVSGQQPRTIIPDVFLYSILS</sequence>
<accession>A0ABQ8V9L1</accession>
<dbReference type="Proteomes" id="UP001150217">
    <property type="component" value="Unassembled WGS sequence"/>
</dbReference>
<proteinExistence type="predicted"/>
<name>A0ABQ8V9L1_9AGAR</name>
<protein>
    <submittedName>
        <fullName evidence="1">Uncharacterized protein</fullName>
    </submittedName>
</protein>
<organism evidence="1 2">
    <name type="scientific">Lentinula lateritia</name>
    <dbReference type="NCBI Taxonomy" id="40482"/>
    <lineage>
        <taxon>Eukaryota</taxon>
        <taxon>Fungi</taxon>
        <taxon>Dikarya</taxon>
        <taxon>Basidiomycota</taxon>
        <taxon>Agaricomycotina</taxon>
        <taxon>Agaricomycetes</taxon>
        <taxon>Agaricomycetidae</taxon>
        <taxon>Agaricales</taxon>
        <taxon>Marasmiineae</taxon>
        <taxon>Omphalotaceae</taxon>
        <taxon>Lentinula</taxon>
    </lineage>
</organism>
<reference evidence="1" key="1">
    <citation type="submission" date="2022-08" db="EMBL/GenBank/DDBJ databases">
        <title>A Global Phylogenomic Analysis of the Shiitake Genus Lentinula.</title>
        <authorList>
            <consortium name="DOE Joint Genome Institute"/>
            <person name="Sierra-Patev S."/>
            <person name="Min B."/>
            <person name="Naranjo-Ortiz M."/>
            <person name="Looney B."/>
            <person name="Konkel Z."/>
            <person name="Slot J.C."/>
            <person name="Sakamoto Y."/>
            <person name="Steenwyk J.L."/>
            <person name="Rokas A."/>
            <person name="Carro J."/>
            <person name="Camarero S."/>
            <person name="Ferreira P."/>
            <person name="Molpeceres G."/>
            <person name="Ruiz-Duenas F.J."/>
            <person name="Serrano A."/>
            <person name="Henrissat B."/>
            <person name="Drula E."/>
            <person name="Hughes K.W."/>
            <person name="Mata J.L."/>
            <person name="Ishikawa N.K."/>
            <person name="Vargas-Isla R."/>
            <person name="Ushijima S."/>
            <person name="Smith C.A."/>
            <person name="Ahrendt S."/>
            <person name="Andreopoulos W."/>
            <person name="He G."/>
            <person name="Labutti K."/>
            <person name="Lipzen A."/>
            <person name="Ng V."/>
            <person name="Riley R."/>
            <person name="Sandor L."/>
            <person name="Barry K."/>
            <person name="Martinez A.T."/>
            <person name="Xiao Y."/>
            <person name="Gibbons J.G."/>
            <person name="Terashima K."/>
            <person name="Grigoriev I.V."/>
            <person name="Hibbett D.S."/>
        </authorList>
    </citation>
    <scope>NUCLEOTIDE SEQUENCE</scope>
    <source>
        <strain evidence="1">RHP3577 ss4</strain>
    </source>
</reference>
<evidence type="ECO:0000313" key="1">
    <source>
        <dbReference type="EMBL" id="KAJ4476836.1"/>
    </source>
</evidence>
<evidence type="ECO:0000313" key="2">
    <source>
        <dbReference type="Proteomes" id="UP001150217"/>
    </source>
</evidence>
<gene>
    <name evidence="1" type="ORF">C8R41DRAFT_845732</name>
</gene>